<dbReference type="GO" id="GO:0015689">
    <property type="term" value="P:molybdate ion transport"/>
    <property type="evidence" value="ECO:0007669"/>
    <property type="project" value="InterPro"/>
</dbReference>
<dbReference type="SUPFAM" id="SSF53850">
    <property type="entry name" value="Periplasmic binding protein-like II"/>
    <property type="match status" value="1"/>
</dbReference>
<dbReference type="PIRSF" id="PIRSF004846">
    <property type="entry name" value="ModA"/>
    <property type="match status" value="1"/>
</dbReference>
<evidence type="ECO:0000256" key="3">
    <source>
        <dbReference type="ARBA" id="ARBA00022729"/>
    </source>
</evidence>
<dbReference type="Gene3D" id="3.40.190.10">
    <property type="entry name" value="Periplasmic binding protein-like II"/>
    <property type="match status" value="2"/>
</dbReference>
<sequence length="246" mass="26866">MKKLILMFFILMTTTWPHTGWADDSLLVFAGAGMRAALDEVAMQFEAESGIRVIHDYEGSGRLASKILAGQKPDVFIPGAEKWAKLLKEKGFVKTYFGLAQHVPVILTPANNTKVNSLQDFTKHDVRLVLGDPKACAIGRNGGCLLKKAGLDESGLNVVSRGVTVKQLVRWIEFGNGDATIAWHADGFHNDKVRIVPIPEEVNCVDIVPVCTMTDASHPEAAARYLEYLAAHGSKVFAKFGFKSAK</sequence>
<dbReference type="OrthoDB" id="9786399at2"/>
<keyword evidence="4" id="KW-0500">Molybdenum</keyword>
<evidence type="ECO:0000256" key="4">
    <source>
        <dbReference type="PIRSR" id="PIRSR004846-1"/>
    </source>
</evidence>
<reference evidence="6" key="1">
    <citation type="submission" date="2005-10" db="EMBL/GenBank/DDBJ databases">
        <title>Complete sequence of Pelobacter carbinolicus DSM 2380.</title>
        <authorList>
            <person name="Copeland A."/>
            <person name="Lucas S."/>
            <person name="Lapidus A."/>
            <person name="Barry K."/>
            <person name="Detter J.C."/>
            <person name="Glavina T."/>
            <person name="Hammon N."/>
            <person name="Israni S."/>
            <person name="Pitluck S."/>
            <person name="Chertkov O."/>
            <person name="Schmutz J."/>
            <person name="Larimer F."/>
            <person name="Land M."/>
            <person name="Kyrpides N."/>
            <person name="Ivanova N."/>
            <person name="Richardson P."/>
        </authorList>
    </citation>
    <scope>NUCLEOTIDE SEQUENCE [LARGE SCALE GENOMIC DNA]</scope>
    <source>
        <strain evidence="6">DSM 2380 / NBRC 103641 / GraBd1</strain>
    </source>
</reference>
<evidence type="ECO:0000313" key="6">
    <source>
        <dbReference type="Proteomes" id="UP000002534"/>
    </source>
</evidence>
<dbReference type="RefSeq" id="WP_011341473.1">
    <property type="nucleotide sequence ID" value="NC_007498.2"/>
</dbReference>
<dbReference type="GO" id="GO:0030973">
    <property type="term" value="F:molybdate ion binding"/>
    <property type="evidence" value="ECO:0007669"/>
    <property type="project" value="TreeGrafter"/>
</dbReference>
<evidence type="ECO:0000256" key="2">
    <source>
        <dbReference type="ARBA" id="ARBA00022723"/>
    </source>
</evidence>
<keyword evidence="2 4" id="KW-0479">Metal-binding</keyword>
<dbReference type="InterPro" id="IPR050682">
    <property type="entry name" value="ModA/WtpA"/>
</dbReference>
<reference evidence="5 6" key="2">
    <citation type="journal article" date="2012" name="BMC Genomics">
        <title>The genome of Pelobacter carbinolicus reveals surprising metabolic capabilities and physiological features.</title>
        <authorList>
            <person name="Aklujkar M."/>
            <person name="Haveman S.A."/>
            <person name="Didonato R.Jr."/>
            <person name="Chertkov O."/>
            <person name="Han C.S."/>
            <person name="Land M.L."/>
            <person name="Brown P."/>
            <person name="Lovley D.R."/>
        </authorList>
    </citation>
    <scope>NUCLEOTIDE SEQUENCE [LARGE SCALE GENOMIC DNA]</scope>
    <source>
        <strain evidence="6">DSM 2380 / NBRC 103641 / GraBd1</strain>
    </source>
</reference>
<protein>
    <submittedName>
        <fullName evidence="5">ABC transporter, periplasmic substrate-binding protein</fullName>
    </submittedName>
</protein>
<dbReference type="PANTHER" id="PTHR30632">
    <property type="entry name" value="MOLYBDATE-BINDING PERIPLASMIC PROTEIN"/>
    <property type="match status" value="1"/>
</dbReference>
<feature type="binding site" evidence="4">
    <location>
        <position position="60"/>
    </location>
    <ligand>
        <name>molybdate</name>
        <dbReference type="ChEBI" id="CHEBI:36264"/>
    </ligand>
</feature>
<dbReference type="AlphaFoldDB" id="Q3A3S6"/>
<evidence type="ECO:0000256" key="1">
    <source>
        <dbReference type="ARBA" id="ARBA00009175"/>
    </source>
</evidence>
<dbReference type="Proteomes" id="UP000002534">
    <property type="component" value="Chromosome"/>
</dbReference>
<keyword evidence="6" id="KW-1185">Reference proteome</keyword>
<name>Q3A3S6_SYNC1</name>
<feature type="binding site" evidence="4">
    <location>
        <position position="165"/>
    </location>
    <ligand>
        <name>molybdate</name>
        <dbReference type="ChEBI" id="CHEBI:36264"/>
    </ligand>
</feature>
<dbReference type="GO" id="GO:0046872">
    <property type="term" value="F:metal ion binding"/>
    <property type="evidence" value="ECO:0007669"/>
    <property type="project" value="UniProtKB-KW"/>
</dbReference>
<dbReference type="HOGENOM" id="CLU_065520_1_0_7"/>
<dbReference type="CDD" id="cd13517">
    <property type="entry name" value="PBP2_ModA3_like"/>
    <property type="match status" value="1"/>
</dbReference>
<gene>
    <name evidence="5" type="ordered locus">Pcar_1738</name>
</gene>
<dbReference type="KEGG" id="pca:Pcar_1738"/>
<dbReference type="STRING" id="338963.Pcar_1738"/>
<accession>Q3A3S6</accession>
<dbReference type="NCBIfam" id="TIGR01256">
    <property type="entry name" value="modA"/>
    <property type="match status" value="1"/>
</dbReference>
<organism evidence="5 6">
    <name type="scientific">Syntrophotalea carbinolica (strain DSM 2380 / NBRC 103641 / GraBd1)</name>
    <name type="common">Pelobacter carbinolicus</name>
    <dbReference type="NCBI Taxonomy" id="338963"/>
    <lineage>
        <taxon>Bacteria</taxon>
        <taxon>Pseudomonadati</taxon>
        <taxon>Thermodesulfobacteriota</taxon>
        <taxon>Desulfuromonadia</taxon>
        <taxon>Desulfuromonadales</taxon>
        <taxon>Syntrophotaleaceae</taxon>
        <taxon>Syntrophotalea</taxon>
    </lineage>
</organism>
<dbReference type="EMBL" id="CP000142">
    <property type="protein sequence ID" value="ABA88981.1"/>
    <property type="molecule type" value="Genomic_DNA"/>
</dbReference>
<dbReference type="InterPro" id="IPR005950">
    <property type="entry name" value="ModA"/>
</dbReference>
<proteinExistence type="inferred from homology"/>
<comment type="similarity">
    <text evidence="1">Belongs to the bacterial solute-binding protein ModA family.</text>
</comment>
<dbReference type="eggNOG" id="COG0725">
    <property type="taxonomic scope" value="Bacteria"/>
</dbReference>
<dbReference type="PANTHER" id="PTHR30632:SF0">
    <property type="entry name" value="SULFATE-BINDING PROTEIN"/>
    <property type="match status" value="1"/>
</dbReference>
<dbReference type="Pfam" id="PF13531">
    <property type="entry name" value="SBP_bac_11"/>
    <property type="match status" value="1"/>
</dbReference>
<evidence type="ECO:0000313" key="5">
    <source>
        <dbReference type="EMBL" id="ABA88981.1"/>
    </source>
</evidence>
<keyword evidence="3" id="KW-0732">Signal</keyword>